<keyword evidence="6 12" id="KW-0479">Metal-binding</keyword>
<keyword evidence="8 12" id="KW-0862">Zinc</keyword>
<evidence type="ECO:0000256" key="2">
    <source>
        <dbReference type="ARBA" id="ARBA00009779"/>
    </source>
</evidence>
<dbReference type="EMBL" id="LRQT01000006">
    <property type="protein sequence ID" value="KXA65306.1"/>
    <property type="molecule type" value="Genomic_DNA"/>
</dbReference>
<keyword evidence="3 12" id="KW-1003">Cell membrane</keyword>
<dbReference type="STRING" id="39777.B7L28_04370"/>
<evidence type="ECO:0000256" key="6">
    <source>
        <dbReference type="ARBA" id="ARBA00022723"/>
    </source>
</evidence>
<feature type="transmembrane region" description="Helical" evidence="12">
    <location>
        <begin position="12"/>
        <end position="29"/>
    </location>
</feature>
<dbReference type="AlphaFoldDB" id="A0A133S6J0"/>
<feature type="domain" description="Peptidase M48" evidence="13">
    <location>
        <begin position="69"/>
        <end position="283"/>
    </location>
</feature>
<comment type="caution">
    <text evidence="14">The sequence shown here is derived from an EMBL/GenBank/DDBJ whole genome shotgun (WGS) entry which is preliminary data.</text>
</comment>
<evidence type="ECO:0000256" key="3">
    <source>
        <dbReference type="ARBA" id="ARBA00022475"/>
    </source>
</evidence>
<keyword evidence="11 12" id="KW-0472">Membrane</keyword>
<dbReference type="GO" id="GO:0004222">
    <property type="term" value="F:metalloendopeptidase activity"/>
    <property type="evidence" value="ECO:0007669"/>
    <property type="project" value="UniProtKB-UniRule"/>
</dbReference>
<evidence type="ECO:0000256" key="1">
    <source>
        <dbReference type="ARBA" id="ARBA00004651"/>
    </source>
</evidence>
<keyword evidence="9 12" id="KW-1133">Transmembrane helix</keyword>
<protein>
    <recommendedName>
        <fullName evidence="12">Protease HtpX homolog</fullName>
        <ecNumber evidence="12">3.4.24.-</ecNumber>
    </recommendedName>
</protein>
<dbReference type="EC" id="3.4.24.-" evidence="12"/>
<evidence type="ECO:0000256" key="8">
    <source>
        <dbReference type="ARBA" id="ARBA00022833"/>
    </source>
</evidence>
<proteinExistence type="inferred from homology"/>
<dbReference type="GO" id="GO:0005886">
    <property type="term" value="C:plasma membrane"/>
    <property type="evidence" value="ECO:0007669"/>
    <property type="project" value="UniProtKB-SubCell"/>
</dbReference>
<keyword evidence="10 12" id="KW-0482">Metalloprotease</keyword>
<evidence type="ECO:0000256" key="7">
    <source>
        <dbReference type="ARBA" id="ARBA00022801"/>
    </source>
</evidence>
<evidence type="ECO:0000256" key="11">
    <source>
        <dbReference type="ARBA" id="ARBA00023136"/>
    </source>
</evidence>
<dbReference type="NCBIfam" id="NF002826">
    <property type="entry name" value="PRK03001.1"/>
    <property type="match status" value="1"/>
</dbReference>
<evidence type="ECO:0000256" key="5">
    <source>
        <dbReference type="ARBA" id="ARBA00022692"/>
    </source>
</evidence>
<keyword evidence="5 12" id="KW-0812">Transmembrane</keyword>
<keyword evidence="4 12" id="KW-0645">Protease</keyword>
<comment type="subcellular location">
    <subcellularLocation>
        <location evidence="1 12">Cell membrane</location>
        <topology evidence="1 12">Multi-pass membrane protein</topology>
    </subcellularLocation>
</comment>
<evidence type="ECO:0000256" key="4">
    <source>
        <dbReference type="ARBA" id="ARBA00022670"/>
    </source>
</evidence>
<dbReference type="InterPro" id="IPR022919">
    <property type="entry name" value="Pept_M48_protease_HtpX"/>
</dbReference>
<dbReference type="Pfam" id="PF01435">
    <property type="entry name" value="Peptidase_M48"/>
    <property type="match status" value="1"/>
</dbReference>
<dbReference type="InterPro" id="IPR050083">
    <property type="entry name" value="HtpX_protease"/>
</dbReference>
<evidence type="ECO:0000313" key="14">
    <source>
        <dbReference type="EMBL" id="KXA65306.1"/>
    </source>
</evidence>
<feature type="binding site" evidence="12">
    <location>
        <position position="207"/>
    </location>
    <ligand>
        <name>Zn(2+)</name>
        <dbReference type="ChEBI" id="CHEBI:29105"/>
        <note>catalytic</note>
    </ligand>
</feature>
<dbReference type="Proteomes" id="UP000070226">
    <property type="component" value="Unassembled WGS sequence"/>
</dbReference>
<feature type="transmembrane region" description="Helical" evidence="12">
    <location>
        <begin position="146"/>
        <end position="167"/>
    </location>
</feature>
<dbReference type="PANTHER" id="PTHR43221:SF1">
    <property type="entry name" value="PROTEASE HTPX"/>
    <property type="match status" value="1"/>
</dbReference>
<evidence type="ECO:0000313" key="15">
    <source>
        <dbReference type="Proteomes" id="UP000070226"/>
    </source>
</evidence>
<dbReference type="GO" id="GO:0006508">
    <property type="term" value="P:proteolysis"/>
    <property type="evidence" value="ECO:0007669"/>
    <property type="project" value="UniProtKB-KW"/>
</dbReference>
<dbReference type="PANTHER" id="PTHR43221">
    <property type="entry name" value="PROTEASE HTPX"/>
    <property type="match status" value="1"/>
</dbReference>
<evidence type="ECO:0000256" key="12">
    <source>
        <dbReference type="HAMAP-Rule" id="MF_00188"/>
    </source>
</evidence>
<feature type="transmembrane region" description="Helical" evidence="12">
    <location>
        <begin position="35"/>
        <end position="52"/>
    </location>
</feature>
<feature type="binding site" evidence="12">
    <location>
        <position position="139"/>
    </location>
    <ligand>
        <name>Zn(2+)</name>
        <dbReference type="ChEBI" id="CHEBI:29105"/>
        <note>catalytic</note>
    </ligand>
</feature>
<evidence type="ECO:0000259" key="13">
    <source>
        <dbReference type="Pfam" id="PF01435"/>
    </source>
</evidence>
<name>A0A133S6J0_9FIRM</name>
<reference evidence="14 15" key="1">
    <citation type="submission" date="2016-01" db="EMBL/GenBank/DDBJ databases">
        <authorList>
            <person name="Oliw E.H."/>
        </authorList>
    </citation>
    <scope>NUCLEOTIDE SEQUENCE [LARGE SCALE GENOMIC DNA]</scope>
    <source>
        <strain evidence="14 15">CMW7756B</strain>
    </source>
</reference>
<feature type="binding site" evidence="12">
    <location>
        <position position="135"/>
    </location>
    <ligand>
        <name>Zn(2+)</name>
        <dbReference type="ChEBI" id="CHEBI:29105"/>
        <note>catalytic</note>
    </ligand>
</feature>
<dbReference type="InterPro" id="IPR001915">
    <property type="entry name" value="Peptidase_M48"/>
</dbReference>
<dbReference type="PATRIC" id="fig|39777.7.peg.298"/>
<dbReference type="Gene3D" id="3.30.2010.10">
    <property type="entry name" value="Metalloproteases ('zincins'), catalytic domain"/>
    <property type="match status" value="1"/>
</dbReference>
<dbReference type="HAMAP" id="MF_00188">
    <property type="entry name" value="Pept_M48_protease_HtpX"/>
    <property type="match status" value="1"/>
</dbReference>
<gene>
    <name evidence="12" type="primary">htpX</name>
    <name evidence="14" type="ORF">HMPREF3233_00307</name>
</gene>
<feature type="transmembrane region" description="Helical" evidence="12">
    <location>
        <begin position="179"/>
        <end position="198"/>
    </location>
</feature>
<evidence type="ECO:0000256" key="10">
    <source>
        <dbReference type="ARBA" id="ARBA00023049"/>
    </source>
</evidence>
<organism evidence="14">
    <name type="scientific">Veillonella atypica</name>
    <dbReference type="NCBI Taxonomy" id="39777"/>
    <lineage>
        <taxon>Bacteria</taxon>
        <taxon>Bacillati</taxon>
        <taxon>Bacillota</taxon>
        <taxon>Negativicutes</taxon>
        <taxon>Veillonellales</taxon>
        <taxon>Veillonellaceae</taxon>
        <taxon>Veillonella</taxon>
    </lineage>
</organism>
<sequence length="291" mass="31341">MLEDSMNNFKTTMLLAALIVILVLLGDAFGGARGMMLMFIISAGMSIASYWYSDKIVLAQYNAQQVTAQSNPKLYGMVEQLAKNGKLPMPKVYIIPTDVPNAFATGRNPEHAAVAVTAGIQRLLTDDELAGVLGHELTHVKNRDTLISTIAAIIGGAISTIAHFGMFFGGRSDDRDDNVNPLALIGMVILAPIAAAIIQMSISRTREYLADEGGAMLSKNPLGLASALAKIEEYSKYGTLPNANNATAHMFIINPMMGIGASLSNLFSTHPSTKDRIARLKKLSLNPHYRF</sequence>
<dbReference type="CDD" id="cd07336">
    <property type="entry name" value="M48B_HtpX_like"/>
    <property type="match status" value="1"/>
</dbReference>
<accession>A0A133S6J0</accession>
<feature type="active site" evidence="12">
    <location>
        <position position="136"/>
    </location>
</feature>
<comment type="similarity">
    <text evidence="2 12">Belongs to the peptidase M48B family.</text>
</comment>
<comment type="cofactor">
    <cofactor evidence="12">
        <name>Zn(2+)</name>
        <dbReference type="ChEBI" id="CHEBI:29105"/>
    </cofactor>
    <text evidence="12">Binds 1 zinc ion per subunit.</text>
</comment>
<evidence type="ECO:0000256" key="9">
    <source>
        <dbReference type="ARBA" id="ARBA00022989"/>
    </source>
</evidence>
<keyword evidence="7 12" id="KW-0378">Hydrolase</keyword>
<dbReference type="GO" id="GO:0008270">
    <property type="term" value="F:zinc ion binding"/>
    <property type="evidence" value="ECO:0007669"/>
    <property type="project" value="UniProtKB-UniRule"/>
</dbReference>